<sequence>MDSLEQFIQSNPPSRELKRALAVQMIERGYSYRAIRDVLQVSIGFISNSNQSYEDKGVAGLKSNYWGTQGYLKAQQKQELFT</sequence>
<dbReference type="RefSeq" id="WP_330486282.1">
    <property type="nucleotide sequence ID" value="NZ_JAZBJZ010000179.1"/>
</dbReference>
<comment type="caution">
    <text evidence="1">The sequence shown here is derived from an EMBL/GenBank/DDBJ whole genome shotgun (WGS) entry which is preliminary data.</text>
</comment>
<name>A0AAW9Q3Y8_9CYAN</name>
<dbReference type="InterPro" id="IPR009057">
    <property type="entry name" value="Homeodomain-like_sf"/>
</dbReference>
<reference evidence="1" key="1">
    <citation type="submission" date="2024-01" db="EMBL/GenBank/DDBJ databases">
        <title>Bank of Algae and Cyanobacteria of the Azores (BACA) strain genomes.</title>
        <authorList>
            <person name="Luz R."/>
            <person name="Cordeiro R."/>
            <person name="Fonseca A."/>
            <person name="Goncalves V."/>
        </authorList>
    </citation>
    <scope>NUCLEOTIDE SEQUENCE</scope>
    <source>
        <strain evidence="1">BACA0141</strain>
    </source>
</reference>
<keyword evidence="2" id="KW-1185">Reference proteome</keyword>
<dbReference type="AlphaFoldDB" id="A0AAW9Q3Y8"/>
<accession>A0AAW9Q3Y8</accession>
<organism evidence="1 2">
    <name type="scientific">Tumidithrix elongata BACA0141</name>
    <dbReference type="NCBI Taxonomy" id="2716417"/>
    <lineage>
        <taxon>Bacteria</taxon>
        <taxon>Bacillati</taxon>
        <taxon>Cyanobacteriota</taxon>
        <taxon>Cyanophyceae</taxon>
        <taxon>Pseudanabaenales</taxon>
        <taxon>Pseudanabaenaceae</taxon>
        <taxon>Tumidithrix</taxon>
        <taxon>Tumidithrix elongata</taxon>
    </lineage>
</organism>
<evidence type="ECO:0000313" key="1">
    <source>
        <dbReference type="EMBL" id="MEE3719846.1"/>
    </source>
</evidence>
<evidence type="ECO:0000313" key="2">
    <source>
        <dbReference type="Proteomes" id="UP001333818"/>
    </source>
</evidence>
<dbReference type="EMBL" id="JAZBJZ010000179">
    <property type="protein sequence ID" value="MEE3719846.1"/>
    <property type="molecule type" value="Genomic_DNA"/>
</dbReference>
<dbReference type="SUPFAM" id="SSF46689">
    <property type="entry name" value="Homeodomain-like"/>
    <property type="match status" value="1"/>
</dbReference>
<proteinExistence type="predicted"/>
<dbReference type="Proteomes" id="UP001333818">
    <property type="component" value="Unassembled WGS sequence"/>
</dbReference>
<protein>
    <submittedName>
        <fullName evidence="1">Helix-turn-helix domain-containing protein</fullName>
    </submittedName>
</protein>
<gene>
    <name evidence="1" type="ORF">V2H45_24195</name>
</gene>